<dbReference type="PANTHER" id="PTHR38436:SF1">
    <property type="entry name" value="ESTER CYCLASE"/>
    <property type="match status" value="1"/>
</dbReference>
<dbReference type="OrthoDB" id="4539871at2"/>
<name>A0A233S9Y9_STRDA</name>
<reference evidence="1 2" key="1">
    <citation type="submission" date="2016-07" db="EMBL/GenBank/DDBJ databases">
        <title>Draft genome of Streptomyces diastatochromogenes.</title>
        <authorList>
            <person name="Podduturi R."/>
            <person name="Lukassen M.B."/>
            <person name="Clausen N."/>
            <person name="Nielsen J.L."/>
            <person name="Jorgensen N.O."/>
        </authorList>
    </citation>
    <scope>NUCLEOTIDE SEQUENCE [LARGE SCALE GENOMIC DNA]</scope>
    <source>
        <strain evidence="1 2">DSM 40608</strain>
    </source>
</reference>
<dbReference type="GO" id="GO:0030638">
    <property type="term" value="P:polyketide metabolic process"/>
    <property type="evidence" value="ECO:0007669"/>
    <property type="project" value="InterPro"/>
</dbReference>
<dbReference type="Pfam" id="PF07366">
    <property type="entry name" value="SnoaL"/>
    <property type="match status" value="1"/>
</dbReference>
<dbReference type="InterPro" id="IPR032710">
    <property type="entry name" value="NTF2-like_dom_sf"/>
</dbReference>
<evidence type="ECO:0000313" key="1">
    <source>
        <dbReference type="EMBL" id="OXY92289.1"/>
    </source>
</evidence>
<dbReference type="Gene3D" id="3.10.450.50">
    <property type="match status" value="1"/>
</dbReference>
<accession>A0A233S9Y9</accession>
<protein>
    <submittedName>
        <fullName evidence="1">Polyketide cyclase</fullName>
    </submittedName>
</protein>
<dbReference type="RefSeq" id="WP_094219233.1">
    <property type="nucleotide sequence ID" value="NZ_MCGQ01000023.1"/>
</dbReference>
<evidence type="ECO:0000313" key="2">
    <source>
        <dbReference type="Proteomes" id="UP000215483"/>
    </source>
</evidence>
<comment type="caution">
    <text evidence="1">The sequence shown here is derived from an EMBL/GenBank/DDBJ whole genome shotgun (WGS) entry which is preliminary data.</text>
</comment>
<dbReference type="PANTHER" id="PTHR38436">
    <property type="entry name" value="POLYKETIDE CYCLASE SNOAL-LIKE DOMAIN"/>
    <property type="match status" value="1"/>
</dbReference>
<dbReference type="AlphaFoldDB" id="A0A233S9Y9"/>
<proteinExistence type="predicted"/>
<sequence length="180" mass="20674">MSRLTVDVRERREKVVRDHFEDEVRHAWDDVLSTFPHPRYELIPMGVVHDGDAEVRGYYHDTRVAFPDQRHEMISLRHADDAVVVEFYLLGTHRGPFGAIPATGNTFKVRVTAFFVFEDDRLVCERIYFDTLTILKQLIGGLDFKKPSTLLLMLRILRALPSSLGNKGKPNDAVHTISEV</sequence>
<gene>
    <name evidence="1" type="ORF">BEK98_26225</name>
</gene>
<dbReference type="InterPro" id="IPR009959">
    <property type="entry name" value="Cyclase_SnoaL-like"/>
</dbReference>
<dbReference type="SUPFAM" id="SSF54427">
    <property type="entry name" value="NTF2-like"/>
    <property type="match status" value="1"/>
</dbReference>
<dbReference type="EMBL" id="MCGQ01000023">
    <property type="protein sequence ID" value="OXY92289.1"/>
    <property type="molecule type" value="Genomic_DNA"/>
</dbReference>
<dbReference type="Proteomes" id="UP000215483">
    <property type="component" value="Unassembled WGS sequence"/>
</dbReference>
<keyword evidence="2" id="KW-1185">Reference proteome</keyword>
<organism evidence="1 2">
    <name type="scientific">Streptomyces diastatochromogenes</name>
    <dbReference type="NCBI Taxonomy" id="42236"/>
    <lineage>
        <taxon>Bacteria</taxon>
        <taxon>Bacillati</taxon>
        <taxon>Actinomycetota</taxon>
        <taxon>Actinomycetes</taxon>
        <taxon>Kitasatosporales</taxon>
        <taxon>Streptomycetaceae</taxon>
        <taxon>Streptomyces</taxon>
    </lineage>
</organism>